<evidence type="ECO:0000259" key="4">
    <source>
        <dbReference type="PROSITE" id="PS51118"/>
    </source>
</evidence>
<keyword evidence="2" id="KW-0238">DNA-binding</keyword>
<dbReference type="RefSeq" id="WP_273925116.1">
    <property type="nucleotide sequence ID" value="NZ_JAQSIO010000001.1"/>
</dbReference>
<feature type="domain" description="HTH hxlR-type" evidence="4">
    <location>
        <begin position="32"/>
        <end position="130"/>
    </location>
</feature>
<dbReference type="EMBL" id="JAQSIO010000001">
    <property type="protein sequence ID" value="MDD0813600.1"/>
    <property type="molecule type" value="Genomic_DNA"/>
</dbReference>
<dbReference type="SUPFAM" id="SSF46785">
    <property type="entry name" value="Winged helix' DNA-binding domain"/>
    <property type="match status" value="1"/>
</dbReference>
<reference evidence="5 6" key="1">
    <citation type="submission" date="2023-02" db="EMBL/GenBank/DDBJ databases">
        <title>Bacterial whole genome sequence for Curvibacter sp. HBC28.</title>
        <authorList>
            <person name="Le V."/>
            <person name="Ko S.-R."/>
            <person name="Ahn C.-Y."/>
            <person name="Oh H.-M."/>
        </authorList>
    </citation>
    <scope>NUCLEOTIDE SEQUENCE [LARGE SCALE GENOMIC DNA]</scope>
    <source>
        <strain evidence="5 6">HBC28</strain>
    </source>
</reference>
<comment type="caution">
    <text evidence="5">The sequence shown here is derived from an EMBL/GenBank/DDBJ whole genome shotgun (WGS) entry which is preliminary data.</text>
</comment>
<keyword evidence="3" id="KW-0804">Transcription</keyword>
<gene>
    <name evidence="5" type="ORF">PSQ39_03045</name>
</gene>
<dbReference type="InterPro" id="IPR036388">
    <property type="entry name" value="WH-like_DNA-bd_sf"/>
</dbReference>
<evidence type="ECO:0000313" key="5">
    <source>
        <dbReference type="EMBL" id="MDD0813600.1"/>
    </source>
</evidence>
<dbReference type="Pfam" id="PF01638">
    <property type="entry name" value="HxlR"/>
    <property type="match status" value="1"/>
</dbReference>
<protein>
    <submittedName>
        <fullName evidence="5">Helix-turn-helix domain-containing protein</fullName>
    </submittedName>
</protein>
<evidence type="ECO:0000313" key="6">
    <source>
        <dbReference type="Proteomes" id="UP001528672"/>
    </source>
</evidence>
<sequence length="149" mass="16643">MQNPDEPRAVGPIRPRSLAEGLERGNLFAEACPSREVLRHVTSRWGVLVLVALLRKTHRFSELRRKINGVSEKMLAQTLQWLESDGLVLRVSYPVVPPHVEYSLTPLGQEVGLRVEDLADWIEGNLPRMMEARSERVVVGAAESARVAG</sequence>
<organism evidence="5 6">
    <name type="scientific">Curvibacter microcysteis</name>
    <dbReference type="NCBI Taxonomy" id="3026419"/>
    <lineage>
        <taxon>Bacteria</taxon>
        <taxon>Pseudomonadati</taxon>
        <taxon>Pseudomonadota</taxon>
        <taxon>Betaproteobacteria</taxon>
        <taxon>Burkholderiales</taxon>
        <taxon>Comamonadaceae</taxon>
        <taxon>Curvibacter</taxon>
    </lineage>
</organism>
<keyword evidence="6" id="KW-1185">Reference proteome</keyword>
<name>A0ABT5MEK3_9BURK</name>
<dbReference type="PROSITE" id="PS51118">
    <property type="entry name" value="HTH_HXLR"/>
    <property type="match status" value="1"/>
</dbReference>
<dbReference type="InterPro" id="IPR036390">
    <property type="entry name" value="WH_DNA-bd_sf"/>
</dbReference>
<accession>A0ABT5MEK3</accession>
<dbReference type="Gene3D" id="1.10.10.10">
    <property type="entry name" value="Winged helix-like DNA-binding domain superfamily/Winged helix DNA-binding domain"/>
    <property type="match status" value="1"/>
</dbReference>
<evidence type="ECO:0000256" key="3">
    <source>
        <dbReference type="ARBA" id="ARBA00023163"/>
    </source>
</evidence>
<dbReference type="Proteomes" id="UP001528672">
    <property type="component" value="Unassembled WGS sequence"/>
</dbReference>
<dbReference type="PANTHER" id="PTHR33204">
    <property type="entry name" value="TRANSCRIPTIONAL REGULATOR, MARR FAMILY"/>
    <property type="match status" value="1"/>
</dbReference>
<evidence type="ECO:0000256" key="1">
    <source>
        <dbReference type="ARBA" id="ARBA00023015"/>
    </source>
</evidence>
<dbReference type="InterPro" id="IPR002577">
    <property type="entry name" value="HTH_HxlR"/>
</dbReference>
<evidence type="ECO:0000256" key="2">
    <source>
        <dbReference type="ARBA" id="ARBA00023125"/>
    </source>
</evidence>
<dbReference type="PANTHER" id="PTHR33204:SF37">
    <property type="entry name" value="HTH-TYPE TRANSCRIPTIONAL REGULATOR YODB"/>
    <property type="match status" value="1"/>
</dbReference>
<proteinExistence type="predicted"/>
<keyword evidence="1" id="KW-0805">Transcription regulation</keyword>